<evidence type="ECO:0000313" key="2">
    <source>
        <dbReference type="EMBL" id="MFD2169434.1"/>
    </source>
</evidence>
<accession>A0ABW4ZV95</accession>
<name>A0ABW4ZV95_9BACL</name>
<feature type="region of interest" description="Disordered" evidence="1">
    <location>
        <begin position="308"/>
        <end position="334"/>
    </location>
</feature>
<dbReference type="Proteomes" id="UP001597343">
    <property type="component" value="Unassembled WGS sequence"/>
</dbReference>
<feature type="compositionally biased region" description="Gly residues" evidence="1">
    <location>
        <begin position="250"/>
        <end position="260"/>
    </location>
</feature>
<evidence type="ECO:0000256" key="1">
    <source>
        <dbReference type="SAM" id="MobiDB-lite"/>
    </source>
</evidence>
<feature type="region of interest" description="Disordered" evidence="1">
    <location>
        <begin position="167"/>
        <end position="199"/>
    </location>
</feature>
<dbReference type="EMBL" id="JBHUIO010000005">
    <property type="protein sequence ID" value="MFD2169434.1"/>
    <property type="molecule type" value="Genomic_DNA"/>
</dbReference>
<gene>
    <name evidence="2" type="ORF">ACFSOY_05450</name>
</gene>
<dbReference type="RefSeq" id="WP_386044583.1">
    <property type="nucleotide sequence ID" value="NZ_JBHUIO010000005.1"/>
</dbReference>
<feature type="compositionally biased region" description="Gly residues" evidence="1">
    <location>
        <begin position="318"/>
        <end position="328"/>
    </location>
</feature>
<sequence length="525" mass="54759">MYGNQYRNQLGRIHQNSLYHGQSSQYENAQHQQIQNSASHQLGMGMGGYGGQQSYNQGGYQQGVSQGQLNQIHQNSLFNGQSSQSGNPQAQRIQQNTIQGGGQSMLSSGFGMSAGGSFGGGQQNYNQGYQQGVSQAQLNQIHQNSLFNGQSSQSDYPQVQRIQQNTIQGGGGQSMLSSGFGMSAGGSFGGGQQNYNQGYQQGVSQGQLNQIHQNSLFNGSSQYDNPQVQRIQQSTIHGEEQNPLRSGFGMSIGGSFGGGQQNYSQGYQQGVSQGQLNQIHQNSLFNGSSQYDNPQVQRIQQSTIHGEEQNPLRSGFGMSMGGSFGGGQQNYSQGYQQGVSQGQLNQIHQNSLFNGSSQYDNPQVQRIQQSTMQAAQGMGGGGLSGGSMSSAGMGMSGGSMSNAGMGMSGESMSSAGMGMGGGSMSNAGMGMSGGSMSSAGMGMSGAGMGMGGGSMSNAGMGGMYQGGYPQGGAYRSVMSADAGIQDAEGPDRYPASMYRGNQYDAVNQSVINQLSNMGGSALRSY</sequence>
<organism evidence="2 3">
    <name type="scientific">Tumebacillus lipolyticus</name>
    <dbReference type="NCBI Taxonomy" id="1280370"/>
    <lineage>
        <taxon>Bacteria</taxon>
        <taxon>Bacillati</taxon>
        <taxon>Bacillota</taxon>
        <taxon>Bacilli</taxon>
        <taxon>Bacillales</taxon>
        <taxon>Alicyclobacillaceae</taxon>
        <taxon>Tumebacillus</taxon>
    </lineage>
</organism>
<keyword evidence="3" id="KW-1185">Reference proteome</keyword>
<reference evidence="3" key="1">
    <citation type="journal article" date="2019" name="Int. J. Syst. Evol. Microbiol.">
        <title>The Global Catalogue of Microorganisms (GCM) 10K type strain sequencing project: providing services to taxonomists for standard genome sequencing and annotation.</title>
        <authorList>
            <consortium name="The Broad Institute Genomics Platform"/>
            <consortium name="The Broad Institute Genome Sequencing Center for Infectious Disease"/>
            <person name="Wu L."/>
            <person name="Ma J."/>
        </authorList>
    </citation>
    <scope>NUCLEOTIDE SEQUENCE [LARGE SCALE GENOMIC DNA]</scope>
    <source>
        <strain evidence="3">CGMCC 1.13574</strain>
    </source>
</reference>
<evidence type="ECO:0000313" key="3">
    <source>
        <dbReference type="Proteomes" id="UP001597343"/>
    </source>
</evidence>
<protein>
    <submittedName>
        <fullName evidence="2">Uncharacterized protein</fullName>
    </submittedName>
</protein>
<proteinExistence type="predicted"/>
<comment type="caution">
    <text evidence="2">The sequence shown here is derived from an EMBL/GenBank/DDBJ whole genome shotgun (WGS) entry which is preliminary data.</text>
</comment>
<feature type="region of interest" description="Disordered" evidence="1">
    <location>
        <begin position="240"/>
        <end position="266"/>
    </location>
</feature>
<feature type="compositionally biased region" description="Gly residues" evidence="1">
    <location>
        <begin position="182"/>
        <end position="192"/>
    </location>
</feature>
<feature type="region of interest" description="Disordered" evidence="1">
    <location>
        <begin position="40"/>
        <end position="60"/>
    </location>
</feature>